<dbReference type="InterPro" id="IPR020845">
    <property type="entry name" value="AMP-binding_CS"/>
</dbReference>
<dbReference type="InterPro" id="IPR000873">
    <property type="entry name" value="AMP-dep_synth/lig_dom"/>
</dbReference>
<dbReference type="InterPro" id="IPR050237">
    <property type="entry name" value="ATP-dep_AMP-bd_enzyme"/>
</dbReference>
<dbReference type="GO" id="GO:0016877">
    <property type="term" value="F:ligase activity, forming carbon-sulfur bonds"/>
    <property type="evidence" value="ECO:0007669"/>
    <property type="project" value="UniProtKB-ARBA"/>
</dbReference>
<dbReference type="OrthoDB" id="9766486at2"/>
<keyword evidence="4" id="KW-1185">Reference proteome</keyword>
<dbReference type="PANTHER" id="PTHR43767">
    <property type="entry name" value="LONG-CHAIN-FATTY-ACID--COA LIGASE"/>
    <property type="match status" value="1"/>
</dbReference>
<feature type="domain" description="AMP-binding enzyme C-terminal" evidence="2">
    <location>
        <begin position="428"/>
        <end position="502"/>
    </location>
</feature>
<dbReference type="Proteomes" id="UP000235777">
    <property type="component" value="Unassembled WGS sequence"/>
</dbReference>
<dbReference type="RefSeq" id="WP_018443038.1">
    <property type="nucleotide sequence ID" value="NZ_KB890198.1"/>
</dbReference>
<dbReference type="InterPro" id="IPR042099">
    <property type="entry name" value="ANL_N_sf"/>
</dbReference>
<dbReference type="STRING" id="863227.GCA_000373005_04431"/>
<proteinExistence type="predicted"/>
<evidence type="ECO:0000313" key="3">
    <source>
        <dbReference type="EMBL" id="PMS36241.1"/>
    </source>
</evidence>
<dbReference type="Gene3D" id="3.30.300.30">
    <property type="match status" value="1"/>
</dbReference>
<dbReference type="AlphaFoldDB" id="A0A2N7X3T1"/>
<evidence type="ECO:0000313" key="4">
    <source>
        <dbReference type="Proteomes" id="UP000235777"/>
    </source>
</evidence>
<dbReference type="PANTHER" id="PTHR43767:SF7">
    <property type="entry name" value="MEDIUM_LONG-CHAIN-FATTY-ACID--COA LIGASE FADD8"/>
    <property type="match status" value="1"/>
</dbReference>
<dbReference type="SUPFAM" id="SSF56801">
    <property type="entry name" value="Acetyl-CoA synthetase-like"/>
    <property type="match status" value="1"/>
</dbReference>
<dbReference type="EMBL" id="PNYC01000008">
    <property type="protein sequence ID" value="PMS36241.1"/>
    <property type="molecule type" value="Genomic_DNA"/>
</dbReference>
<protein>
    <submittedName>
        <fullName evidence="3">Long-chain fatty acid--CoA ligase</fullName>
    </submittedName>
</protein>
<reference evidence="3 4" key="1">
    <citation type="submission" date="2018-01" db="EMBL/GenBank/DDBJ databases">
        <title>Whole genome analyses suggest that Burkholderia sensu lato contains two further novel genera in the rhizoxinica-symbiotica group Mycetohabitans gen. nov., and Trinickia gen. nov.: implications for the evolution of diazotrophy and nodulation in the Burkholderiaceae.</title>
        <authorList>
            <person name="Estrada-de los Santos P."/>
            <person name="Palmer M."/>
            <person name="Chavez-Ramirez B."/>
            <person name="Beukes C."/>
            <person name="Steenkamp E.T."/>
            <person name="Hirsch A.M."/>
            <person name="Manyaka P."/>
            <person name="Maluk M."/>
            <person name="Lafos M."/>
            <person name="Crook M."/>
            <person name="Gross E."/>
            <person name="Simon M.F."/>
            <person name="Bueno dos Reis Junior F."/>
            <person name="Poole P.S."/>
            <person name="Venter S.N."/>
            <person name="James E.K."/>
        </authorList>
    </citation>
    <scope>NUCLEOTIDE SEQUENCE [LARGE SCALE GENOMIC DNA]</scope>
    <source>
        <strain evidence="3 4">JPY 581</strain>
    </source>
</reference>
<organism evidence="3 4">
    <name type="scientific">Trinickia symbiotica</name>
    <dbReference type="NCBI Taxonomy" id="863227"/>
    <lineage>
        <taxon>Bacteria</taxon>
        <taxon>Pseudomonadati</taxon>
        <taxon>Pseudomonadota</taxon>
        <taxon>Betaproteobacteria</taxon>
        <taxon>Burkholderiales</taxon>
        <taxon>Burkholderiaceae</taxon>
        <taxon>Trinickia</taxon>
    </lineage>
</organism>
<dbReference type="InterPro" id="IPR045851">
    <property type="entry name" value="AMP-bd_C_sf"/>
</dbReference>
<accession>A0A2N7X3T1</accession>
<gene>
    <name evidence="3" type="ORF">C0Z20_14540</name>
</gene>
<dbReference type="PROSITE" id="PS00455">
    <property type="entry name" value="AMP_BINDING"/>
    <property type="match status" value="1"/>
</dbReference>
<name>A0A2N7X3T1_9BURK</name>
<keyword evidence="3" id="KW-0436">Ligase</keyword>
<dbReference type="InterPro" id="IPR025110">
    <property type="entry name" value="AMP-bd_C"/>
</dbReference>
<evidence type="ECO:0000259" key="2">
    <source>
        <dbReference type="Pfam" id="PF13193"/>
    </source>
</evidence>
<dbReference type="Pfam" id="PF13193">
    <property type="entry name" value="AMP-binding_C"/>
    <property type="match status" value="1"/>
</dbReference>
<sequence>MYPIDFFWRAVRRWPDRTAIDAPDGAVRYRDLGHAVAALAVAYQTIDPAPQSRVGICAGNGKAHLVALLATLASGKVWVPLNPRSTQPEIRRILDTTEPTIVVTDAASEQLVAGAAGYRIYCDERQQEPGEDAGTGASPLGPRVSLSRLIAAHDGAAPRTFDLLRDSATQAIKFTGGTTGIPKGVMQPYRAWMANVANQIQTWRLTEHDRYVVAAPITHGTSTYVLPILAQGGCLVIPSEAGAPGVREAFRDGGGTVSFMPPTLIYKLMGLSGVSRHDFPHLRLLIYGGAPMPEEKIREARAFFGPVLATHYGQTEAPQILTAMRPEDFADPARWSSVGAATWFSEVAIMSADGKRLPPGEIGEVVARGDLLMTGYWRLPEKTAETLIDGWLHTGDRGYLDEAGFLYLKDRIRDVIITGGFNVYPIDVENALGQHPSVFECTVFGVPDDVWGEAVQAAVQLRPGRSATEAELTSFVREKLGAVHTPKRIHFFDDLPRSSVGKVAKNAVRDQVLSGGQPVNAKA</sequence>
<evidence type="ECO:0000259" key="1">
    <source>
        <dbReference type="Pfam" id="PF00501"/>
    </source>
</evidence>
<dbReference type="Pfam" id="PF00501">
    <property type="entry name" value="AMP-binding"/>
    <property type="match status" value="1"/>
</dbReference>
<dbReference type="Gene3D" id="3.40.50.12780">
    <property type="entry name" value="N-terminal domain of ligase-like"/>
    <property type="match status" value="1"/>
</dbReference>
<comment type="caution">
    <text evidence="3">The sequence shown here is derived from an EMBL/GenBank/DDBJ whole genome shotgun (WGS) entry which is preliminary data.</text>
</comment>
<feature type="domain" description="AMP-dependent synthetase/ligase" evidence="1">
    <location>
        <begin position="7"/>
        <end position="377"/>
    </location>
</feature>